<comment type="caution">
    <text evidence="2">The sequence shown here is derived from an EMBL/GenBank/DDBJ whole genome shotgun (WGS) entry which is preliminary data.</text>
</comment>
<sequence length="178" mass="19701">MSFGGRSQAGKGFGIPLVVRYLLEVSSTVEEACDVLKRVPVHMSYTITLLDAAGHWATVFVGPDIATYVTRRRAISNFQHQVDWPQHAKATCAVERLAAMQQVVERPGTLSEAAAALLQPPLFQTSYRRGYGTLYSAMYQPANRSAELFWQDQSWQQSLLAPLPGERDIVFPNGPAHP</sequence>
<reference evidence="2" key="1">
    <citation type="submission" date="2014-02" db="EMBL/GenBank/DDBJ databases">
        <title>Expanding our view of genomic diversity in Candidatus Accumulibacter clades.</title>
        <authorList>
            <person name="Skennerton C.T."/>
            <person name="Barr J.J."/>
            <person name="Slater F.R."/>
            <person name="Bond P.L."/>
            <person name="Tyson G.W."/>
        </authorList>
    </citation>
    <scope>NUCLEOTIDE SEQUENCE [LARGE SCALE GENOMIC DNA]</scope>
</reference>
<dbReference type="EMBL" id="JFAX01000001">
    <property type="protein sequence ID" value="EXI69820.1"/>
    <property type="molecule type" value="Genomic_DNA"/>
</dbReference>
<dbReference type="PATRIC" id="fig|1454001.3.peg.167"/>
<accession>A0A011NYV8</accession>
<gene>
    <name evidence="2" type="ORF">AW08_00313</name>
</gene>
<evidence type="ECO:0000313" key="3">
    <source>
        <dbReference type="Proteomes" id="UP000020218"/>
    </source>
</evidence>
<dbReference type="Gene3D" id="3.60.60.10">
    <property type="entry name" value="Penicillin V Acylase, Chain A"/>
    <property type="match status" value="1"/>
</dbReference>
<organism evidence="2 3">
    <name type="scientific">Candidatus Accumulibacter adjunctus</name>
    <dbReference type="NCBI Taxonomy" id="1454001"/>
    <lineage>
        <taxon>Bacteria</taxon>
        <taxon>Pseudomonadati</taxon>
        <taxon>Pseudomonadota</taxon>
        <taxon>Betaproteobacteria</taxon>
        <taxon>Candidatus Accumulibacter</taxon>
    </lineage>
</organism>
<dbReference type="Proteomes" id="UP000020218">
    <property type="component" value="Unassembled WGS sequence"/>
</dbReference>
<keyword evidence="3" id="KW-1185">Reference proteome</keyword>
<evidence type="ECO:0000313" key="2">
    <source>
        <dbReference type="EMBL" id="EXI69820.1"/>
    </source>
</evidence>
<dbReference type="InterPro" id="IPR005079">
    <property type="entry name" value="Peptidase_C45_hydrolase"/>
</dbReference>
<dbReference type="STRING" id="1454001.AW08_00313"/>
<dbReference type="AlphaFoldDB" id="A0A011NYV8"/>
<protein>
    <submittedName>
        <fullName evidence="2">Choloylglycine hydrolase</fullName>
    </submittedName>
</protein>
<name>A0A011NYV8_9PROT</name>
<dbReference type="Pfam" id="PF03417">
    <property type="entry name" value="AAT"/>
    <property type="match status" value="1"/>
</dbReference>
<dbReference type="GO" id="GO:0016787">
    <property type="term" value="F:hydrolase activity"/>
    <property type="evidence" value="ECO:0007669"/>
    <property type="project" value="UniProtKB-KW"/>
</dbReference>
<evidence type="ECO:0000259" key="1">
    <source>
        <dbReference type="Pfam" id="PF03417"/>
    </source>
</evidence>
<keyword evidence="2" id="KW-0378">Hydrolase</keyword>
<feature type="domain" description="Peptidase C45 hydrolase" evidence="1">
    <location>
        <begin position="6"/>
        <end position="154"/>
    </location>
</feature>
<proteinExistence type="predicted"/>